<accession>A0A0F8XYJ7</accession>
<dbReference type="AlphaFoldDB" id="A0A0F8XYJ7"/>
<feature type="non-terminal residue" evidence="1">
    <location>
        <position position="273"/>
    </location>
</feature>
<dbReference type="EMBL" id="LAZR01056448">
    <property type="protein sequence ID" value="KKK74172.1"/>
    <property type="molecule type" value="Genomic_DNA"/>
</dbReference>
<gene>
    <name evidence="1" type="ORF">LCGC14_2886420</name>
</gene>
<evidence type="ECO:0000313" key="1">
    <source>
        <dbReference type="EMBL" id="KKK74172.1"/>
    </source>
</evidence>
<proteinExistence type="predicted"/>
<sequence length="273" mass="29520">MTAPIVIQQRGPLEGLQQVFTPILEALKDRRSREAQQAQFAQRQALLERQLDIQEGAQERSQAATFLMAAIGQGVSATDPIIAQFEETLGAPGMAKALIGATERSTLAENRAFERSLETGEFSDVVKRALRVDRALSSGPNPPTADIRSQIFQQIAPGEESALDAANLENLKARTKKLNRELIATEEPTMEQQRRAASALDVTGDAFLPFIDYAGILTTRLKQKESDPTALVMRTALSLIAQSTDLTGQATTLPQEAVSVAMGVIRGLIPGAR</sequence>
<comment type="caution">
    <text evidence="1">The sequence shown here is derived from an EMBL/GenBank/DDBJ whole genome shotgun (WGS) entry which is preliminary data.</text>
</comment>
<protein>
    <submittedName>
        <fullName evidence="1">Uncharacterized protein</fullName>
    </submittedName>
</protein>
<reference evidence="1" key="1">
    <citation type="journal article" date="2015" name="Nature">
        <title>Complex archaea that bridge the gap between prokaryotes and eukaryotes.</title>
        <authorList>
            <person name="Spang A."/>
            <person name="Saw J.H."/>
            <person name="Jorgensen S.L."/>
            <person name="Zaremba-Niedzwiedzka K."/>
            <person name="Martijn J."/>
            <person name="Lind A.E."/>
            <person name="van Eijk R."/>
            <person name="Schleper C."/>
            <person name="Guy L."/>
            <person name="Ettema T.J."/>
        </authorList>
    </citation>
    <scope>NUCLEOTIDE SEQUENCE</scope>
</reference>
<organism evidence="1">
    <name type="scientific">marine sediment metagenome</name>
    <dbReference type="NCBI Taxonomy" id="412755"/>
    <lineage>
        <taxon>unclassified sequences</taxon>
        <taxon>metagenomes</taxon>
        <taxon>ecological metagenomes</taxon>
    </lineage>
</organism>
<name>A0A0F8XYJ7_9ZZZZ</name>